<organism evidence="1 2">
    <name type="scientific">Brassica carinata</name>
    <name type="common">Ethiopian mustard</name>
    <name type="synonym">Abyssinian cabbage</name>
    <dbReference type="NCBI Taxonomy" id="52824"/>
    <lineage>
        <taxon>Eukaryota</taxon>
        <taxon>Viridiplantae</taxon>
        <taxon>Streptophyta</taxon>
        <taxon>Embryophyta</taxon>
        <taxon>Tracheophyta</taxon>
        <taxon>Spermatophyta</taxon>
        <taxon>Magnoliopsida</taxon>
        <taxon>eudicotyledons</taxon>
        <taxon>Gunneridae</taxon>
        <taxon>Pentapetalae</taxon>
        <taxon>rosids</taxon>
        <taxon>malvids</taxon>
        <taxon>Brassicales</taxon>
        <taxon>Brassicaceae</taxon>
        <taxon>Brassiceae</taxon>
        <taxon>Brassica</taxon>
    </lineage>
</organism>
<sequence length="98" mass="11707">MKLYMDRNMNFPESDTPSSFEQLLYGDDWQRWDTYPTVDVNANLQHPMVEMNHGGQTIEPNPISVIYPMEQTEEQWLQTLLAYEPRPSYEEVHYSYEV</sequence>
<proteinExistence type="predicted"/>
<dbReference type="EMBL" id="JAAMPC010000002">
    <property type="protein sequence ID" value="KAG2327202.1"/>
    <property type="molecule type" value="Genomic_DNA"/>
</dbReference>
<accession>A0A8X8BA83</accession>
<reference evidence="1 2" key="1">
    <citation type="submission" date="2020-02" db="EMBL/GenBank/DDBJ databases">
        <authorList>
            <person name="Ma Q."/>
            <person name="Huang Y."/>
            <person name="Song X."/>
            <person name="Pei D."/>
        </authorList>
    </citation>
    <scope>NUCLEOTIDE SEQUENCE [LARGE SCALE GENOMIC DNA]</scope>
    <source>
        <strain evidence="1">Sxm20200214</strain>
        <tissue evidence="1">Leaf</tissue>
    </source>
</reference>
<name>A0A8X8BA83_BRACI</name>
<gene>
    <name evidence="1" type="ORF">Bca52824_009930</name>
</gene>
<dbReference type="Proteomes" id="UP000886595">
    <property type="component" value="Unassembled WGS sequence"/>
</dbReference>
<evidence type="ECO:0000313" key="2">
    <source>
        <dbReference type="Proteomes" id="UP000886595"/>
    </source>
</evidence>
<keyword evidence="2" id="KW-1185">Reference proteome</keyword>
<comment type="caution">
    <text evidence="1">The sequence shown here is derived from an EMBL/GenBank/DDBJ whole genome shotgun (WGS) entry which is preliminary data.</text>
</comment>
<protein>
    <submittedName>
        <fullName evidence="1">Uncharacterized protein</fullName>
    </submittedName>
</protein>
<dbReference type="AlphaFoldDB" id="A0A8X8BA83"/>
<evidence type="ECO:0000313" key="1">
    <source>
        <dbReference type="EMBL" id="KAG2327202.1"/>
    </source>
</evidence>